<dbReference type="GO" id="GO:0004803">
    <property type="term" value="F:transposase activity"/>
    <property type="evidence" value="ECO:0007669"/>
    <property type="project" value="InterPro"/>
</dbReference>
<evidence type="ECO:0000313" key="5">
    <source>
        <dbReference type="Proteomes" id="UP000807785"/>
    </source>
</evidence>
<dbReference type="Proteomes" id="UP000807785">
    <property type="component" value="Unassembled WGS sequence"/>
</dbReference>
<reference evidence="3" key="1">
    <citation type="submission" date="2020-10" db="EMBL/GenBank/DDBJ databases">
        <title>Connecting structure to function with the recovery of over 1000 high-quality activated sludge metagenome-assembled genomes encoding full-length rRNA genes using long-read sequencing.</title>
        <authorList>
            <person name="Singleton C.M."/>
            <person name="Petriglieri F."/>
            <person name="Kristensen J.M."/>
            <person name="Kirkegaard R.H."/>
            <person name="Michaelsen T.Y."/>
            <person name="Andersen M.H."/>
            <person name="Karst S.M."/>
            <person name="Dueholm M.S."/>
            <person name="Nielsen P.H."/>
            <person name="Albertsen M."/>
        </authorList>
    </citation>
    <scope>NUCLEOTIDE SEQUENCE</scope>
    <source>
        <strain evidence="3">Bjer_18-Q3-R1-45_BAT3C.347</strain>
    </source>
</reference>
<name>A0A9D7DXY2_9PROT</name>
<gene>
    <name evidence="3" type="ORF">IPH26_07890</name>
    <name evidence="4" type="ORF">IPH26_19890</name>
</gene>
<feature type="domain" description="H repeat-associated protein N-terminal" evidence="2">
    <location>
        <begin position="17"/>
        <end position="105"/>
    </location>
</feature>
<dbReference type="InterPro" id="IPR047647">
    <property type="entry name" value="ISAs1_transpos"/>
</dbReference>
<dbReference type="InterPro" id="IPR032806">
    <property type="entry name" value="YbfD_N"/>
</dbReference>
<dbReference type="AlphaFoldDB" id="A0A9D7DXY2"/>
<dbReference type="GO" id="GO:0003677">
    <property type="term" value="F:DNA binding"/>
    <property type="evidence" value="ECO:0007669"/>
    <property type="project" value="InterPro"/>
</dbReference>
<sequence>MASTLTFSEGFEMTLMETFSGLPDQRKGAALRFSLAQILVMAICAVLCGADNWVEVADWCKDRRQWLKERFGLRLDRGTPSHDTFGDVFGVLDASVFEARFRQWINALAGVVEGVVAIDGKTLRGSGNKGSNALLHMVTAYAVQSGLCLAQEGTCGKGHELTGVKSLLDILILKGCIVTMDALGCQTELAERIVARGGDYLLQVKDNQKNLAEAIREFFEQGGKAGFGKLTVGRIEDIEKDHGRIWTRRYTWINDVSWMDKSMCQAWKKLGGVGMIESVRQIGDEISVEHRYAIGSSGVQTVEMFAKASRSHWGIENRLHWTLDVVFREDQCRTRTGHSARNFSTLRKFVLATLRKEEGSKMGLRRRRTHADRNQDYRESLIDTAFSASSSKESMITT</sequence>
<protein>
    <submittedName>
        <fullName evidence="3">ISAs1 family transposase</fullName>
    </submittedName>
</protein>
<evidence type="ECO:0000259" key="2">
    <source>
        <dbReference type="Pfam" id="PF13808"/>
    </source>
</evidence>
<dbReference type="Pfam" id="PF01609">
    <property type="entry name" value="DDE_Tnp_1"/>
    <property type="match status" value="1"/>
</dbReference>
<evidence type="ECO:0000313" key="3">
    <source>
        <dbReference type="EMBL" id="MBK6972871.1"/>
    </source>
</evidence>
<proteinExistence type="predicted"/>
<comment type="caution">
    <text evidence="3">The sequence shown here is derived from an EMBL/GenBank/DDBJ whole genome shotgun (WGS) entry which is preliminary data.</text>
</comment>
<dbReference type="EMBL" id="JADJEV010000005">
    <property type="protein sequence ID" value="MBK6975095.1"/>
    <property type="molecule type" value="Genomic_DNA"/>
</dbReference>
<dbReference type="PANTHER" id="PTHR30298">
    <property type="entry name" value="H REPEAT-ASSOCIATED PREDICTED TRANSPOSASE"/>
    <property type="match status" value="1"/>
</dbReference>
<dbReference type="NCBIfam" id="NF033564">
    <property type="entry name" value="transpos_ISAs1"/>
    <property type="match status" value="1"/>
</dbReference>
<organism evidence="3 5">
    <name type="scientific">Candidatus Methylophosphatis roskildensis</name>
    <dbReference type="NCBI Taxonomy" id="2899263"/>
    <lineage>
        <taxon>Bacteria</taxon>
        <taxon>Pseudomonadati</taxon>
        <taxon>Pseudomonadota</taxon>
        <taxon>Betaproteobacteria</taxon>
        <taxon>Nitrosomonadales</taxon>
        <taxon>Sterolibacteriaceae</taxon>
        <taxon>Candidatus Methylophosphatis</taxon>
    </lineage>
</organism>
<accession>A0A9D7DXY2</accession>
<evidence type="ECO:0000259" key="1">
    <source>
        <dbReference type="Pfam" id="PF01609"/>
    </source>
</evidence>
<dbReference type="Pfam" id="PF13808">
    <property type="entry name" value="DDE_Tnp_1_assoc"/>
    <property type="match status" value="1"/>
</dbReference>
<dbReference type="EMBL" id="JADJEV010000003">
    <property type="protein sequence ID" value="MBK6972871.1"/>
    <property type="molecule type" value="Genomic_DNA"/>
</dbReference>
<dbReference type="InterPro" id="IPR051698">
    <property type="entry name" value="Transposase_11-like"/>
</dbReference>
<dbReference type="PANTHER" id="PTHR30298:SF0">
    <property type="entry name" value="PROTEIN YBFL-RELATED"/>
    <property type="match status" value="1"/>
</dbReference>
<dbReference type="InterPro" id="IPR002559">
    <property type="entry name" value="Transposase_11"/>
</dbReference>
<evidence type="ECO:0000313" key="4">
    <source>
        <dbReference type="EMBL" id="MBK6975095.1"/>
    </source>
</evidence>
<feature type="domain" description="Transposase IS4-like" evidence="1">
    <location>
        <begin position="114"/>
        <end position="350"/>
    </location>
</feature>
<dbReference type="GO" id="GO:0006313">
    <property type="term" value="P:DNA transposition"/>
    <property type="evidence" value="ECO:0007669"/>
    <property type="project" value="InterPro"/>
</dbReference>